<dbReference type="EMBL" id="MLJW01000865">
    <property type="protein sequence ID" value="OIQ81913.1"/>
    <property type="molecule type" value="Genomic_DNA"/>
</dbReference>
<sequence length="35" mass="3753">MSAPDSGRTFATPLKIPAEECQECWGTIQGKLTEG</sequence>
<accession>A0A1J5QEC3</accession>
<reference evidence="1" key="1">
    <citation type="submission" date="2016-10" db="EMBL/GenBank/DDBJ databases">
        <title>Sequence of Gallionella enrichment culture.</title>
        <authorList>
            <person name="Poehlein A."/>
            <person name="Muehling M."/>
            <person name="Daniel R."/>
        </authorList>
    </citation>
    <scope>NUCLEOTIDE SEQUENCE</scope>
</reference>
<proteinExistence type="predicted"/>
<organism evidence="1">
    <name type="scientific">mine drainage metagenome</name>
    <dbReference type="NCBI Taxonomy" id="410659"/>
    <lineage>
        <taxon>unclassified sequences</taxon>
        <taxon>metagenomes</taxon>
        <taxon>ecological metagenomes</taxon>
    </lineage>
</organism>
<comment type="caution">
    <text evidence="1">The sequence shown here is derived from an EMBL/GenBank/DDBJ whole genome shotgun (WGS) entry which is preliminary data.</text>
</comment>
<name>A0A1J5QEC3_9ZZZZ</name>
<evidence type="ECO:0000313" key="1">
    <source>
        <dbReference type="EMBL" id="OIQ81913.1"/>
    </source>
</evidence>
<gene>
    <name evidence="1" type="ORF">GALL_363060</name>
</gene>
<protein>
    <submittedName>
        <fullName evidence="1">Uncharacterized protein</fullName>
    </submittedName>
</protein>
<dbReference type="AlphaFoldDB" id="A0A1J5QEC3"/>